<keyword evidence="1" id="KW-0378">Hydrolase</keyword>
<dbReference type="PANTHER" id="PTHR43481">
    <property type="entry name" value="FRUCTOSE-1-PHOSPHATE PHOSPHATASE"/>
    <property type="match status" value="1"/>
</dbReference>
<dbReference type="Gene3D" id="3.40.720.10">
    <property type="entry name" value="Alkaline Phosphatase, subunit A"/>
    <property type="match status" value="1"/>
</dbReference>
<dbReference type="SUPFAM" id="SSF53649">
    <property type="entry name" value="Alkaline phosphatase-like"/>
    <property type="match status" value="1"/>
</dbReference>
<organism evidence="1">
    <name type="scientific">Streptomyces sp. R21</name>
    <dbReference type="NCBI Taxonomy" id="3238627"/>
    <lineage>
        <taxon>Bacteria</taxon>
        <taxon>Bacillati</taxon>
        <taxon>Actinomycetota</taxon>
        <taxon>Actinomycetes</taxon>
        <taxon>Kitasatosporales</taxon>
        <taxon>Streptomycetaceae</taxon>
        <taxon>Streptomyces</taxon>
    </lineage>
</organism>
<dbReference type="Pfam" id="PF01663">
    <property type="entry name" value="Phosphodiest"/>
    <property type="match status" value="1"/>
</dbReference>
<evidence type="ECO:0000313" key="1">
    <source>
        <dbReference type="EMBL" id="XDQ23811.1"/>
    </source>
</evidence>
<dbReference type="SFLD" id="SFLDS00003">
    <property type="entry name" value="Haloacid_Dehalogenase"/>
    <property type="match status" value="1"/>
</dbReference>
<proteinExistence type="predicted"/>
<dbReference type="InterPro" id="IPR023198">
    <property type="entry name" value="PGP-like_dom2"/>
</dbReference>
<dbReference type="InterPro" id="IPR002591">
    <property type="entry name" value="Phosphodiest/P_Trfase"/>
</dbReference>
<dbReference type="RefSeq" id="WP_369229890.1">
    <property type="nucleotide sequence ID" value="NZ_CP163435.1"/>
</dbReference>
<name>A0AB39P233_9ACTN</name>
<dbReference type="Pfam" id="PF00702">
    <property type="entry name" value="Hydrolase"/>
    <property type="match status" value="1"/>
</dbReference>
<dbReference type="GO" id="GO:0050308">
    <property type="term" value="F:sugar-phosphatase activity"/>
    <property type="evidence" value="ECO:0007669"/>
    <property type="project" value="TreeGrafter"/>
</dbReference>
<dbReference type="NCBIfam" id="TIGR01509">
    <property type="entry name" value="HAD-SF-IA-v3"/>
    <property type="match status" value="1"/>
</dbReference>
<dbReference type="InterPro" id="IPR017850">
    <property type="entry name" value="Alkaline_phosphatase_core_sf"/>
</dbReference>
<dbReference type="InterPro" id="IPR051806">
    <property type="entry name" value="HAD-like_SPP"/>
</dbReference>
<dbReference type="PANTHER" id="PTHR43481:SF4">
    <property type="entry name" value="GLYCEROL-1-PHOSPHATE PHOSPHOHYDROLASE 1-RELATED"/>
    <property type="match status" value="1"/>
</dbReference>
<dbReference type="Gene3D" id="3.40.50.1000">
    <property type="entry name" value="HAD superfamily/HAD-like"/>
    <property type="match status" value="1"/>
</dbReference>
<dbReference type="Gene3D" id="1.10.150.240">
    <property type="entry name" value="Putative phosphatase, domain 2"/>
    <property type="match status" value="1"/>
</dbReference>
<dbReference type="InterPro" id="IPR036412">
    <property type="entry name" value="HAD-like_sf"/>
</dbReference>
<reference evidence="1" key="1">
    <citation type="submission" date="2024-07" db="EMBL/GenBank/DDBJ databases">
        <authorList>
            <person name="Yu S.T."/>
        </authorList>
    </citation>
    <scope>NUCLEOTIDE SEQUENCE</scope>
    <source>
        <strain evidence="1">R21</strain>
    </source>
</reference>
<sequence>MPAARRVLVVGIDGVRLDVLRRLSTPHLDALAADGFLTPIEVDDRTPTMSGPCWATIVTGVSADKHGVWSNDFSGHRLDVFPDFATRLAERGRTFVAAGWQPLMQVRDGGPLFRAPSRTVYVAPTADTPQAWETCDERITEEAARVLADDDFDALFVYLGAPDETAHFLGCGDAYEASVLRADERLGRLLAAVRSRPAYDSEQWTFLVVTDHGHVDAGGHGGRSSHERTAWLIAAGPGVGAAPPEVRHVDVAAQVFASLGQLPDRHWTFDGRPFAARPDAVLLDMDGTLVDTEKLWLRTVRACADALGHALGAEDLPEVLGRSVADTAAHLHRVTGRAVDALAEDLEAAFLHAVEAEAAPMPGASELLALLRDLDIPAALVSASPRPVVDAVLKVLGAENFRTTVAAGETPRTKPAPDPYLAAARHLGVDPAACLAVEDSRAGVMSAHAAGCRVLVVPSYEPGERLEANGSREAYEEIPPAPGRTVRTSLVGLEAASLWNAGLWQAVHTRSRTAPSTAP</sequence>
<gene>
    <name evidence="1" type="ORF">AB5J56_03490</name>
</gene>
<accession>A0AB39P233</accession>
<dbReference type="InterPro" id="IPR006439">
    <property type="entry name" value="HAD-SF_hydro_IA"/>
</dbReference>
<dbReference type="EMBL" id="CP163435">
    <property type="protein sequence ID" value="XDQ23811.1"/>
    <property type="molecule type" value="Genomic_DNA"/>
</dbReference>
<dbReference type="CDD" id="cd07505">
    <property type="entry name" value="HAD_BPGM-like"/>
    <property type="match status" value="1"/>
</dbReference>
<dbReference type="InterPro" id="IPR023214">
    <property type="entry name" value="HAD_sf"/>
</dbReference>
<dbReference type="AlphaFoldDB" id="A0AB39P233"/>
<dbReference type="SFLD" id="SFLDG01129">
    <property type="entry name" value="C1.5:_HAD__Beta-PGM__Phosphata"/>
    <property type="match status" value="1"/>
</dbReference>
<protein>
    <submittedName>
        <fullName evidence="1">HAD-IA family hydrolase</fullName>
    </submittedName>
</protein>
<dbReference type="SUPFAM" id="SSF56784">
    <property type="entry name" value="HAD-like"/>
    <property type="match status" value="1"/>
</dbReference>